<protein>
    <recommendedName>
        <fullName evidence="1">Trypsin-co-occurring domain-containing protein</fullName>
    </recommendedName>
</protein>
<sequence length="104" mass="10847">MVRYSVGPDTTVQFEIEPLAGYQPAGAAEVVGEIKTAVEPAVRAAQVVLEKVRDIGPKQVEVKFGIKVSGTANWLVAKAATEGNFEITLTWEPGAAGEAGPPVA</sequence>
<evidence type="ECO:0000259" key="1">
    <source>
        <dbReference type="Pfam" id="PF19493"/>
    </source>
</evidence>
<comment type="caution">
    <text evidence="2">The sequence shown here is derived from an EMBL/GenBank/DDBJ whole genome shotgun (WGS) entry which is preliminary data.</text>
</comment>
<evidence type="ECO:0000313" key="2">
    <source>
        <dbReference type="EMBL" id="MBB5140174.1"/>
    </source>
</evidence>
<keyword evidence="3" id="KW-1185">Reference proteome</keyword>
<dbReference type="NCBIfam" id="NF041216">
    <property type="entry name" value="CU044_2847_fam"/>
    <property type="match status" value="1"/>
</dbReference>
<dbReference type="Pfam" id="PF19493">
    <property type="entry name" value="Trypco1"/>
    <property type="match status" value="1"/>
</dbReference>
<organism evidence="2 3">
    <name type="scientific">Thermocatellispora tengchongensis</name>
    <dbReference type="NCBI Taxonomy" id="1073253"/>
    <lineage>
        <taxon>Bacteria</taxon>
        <taxon>Bacillati</taxon>
        <taxon>Actinomycetota</taxon>
        <taxon>Actinomycetes</taxon>
        <taxon>Streptosporangiales</taxon>
        <taxon>Streptosporangiaceae</taxon>
        <taxon>Thermocatellispora</taxon>
    </lineage>
</organism>
<feature type="domain" description="Trypsin-co-occurring" evidence="1">
    <location>
        <begin position="10"/>
        <end position="92"/>
    </location>
</feature>
<dbReference type="EMBL" id="JACHGN010000037">
    <property type="protein sequence ID" value="MBB5140174.1"/>
    <property type="molecule type" value="Genomic_DNA"/>
</dbReference>
<dbReference type="InterPro" id="IPR045794">
    <property type="entry name" value="Trypco1"/>
</dbReference>
<dbReference type="Proteomes" id="UP000578449">
    <property type="component" value="Unassembled WGS sequence"/>
</dbReference>
<accession>A0A840PFH9</accession>
<evidence type="ECO:0000313" key="3">
    <source>
        <dbReference type="Proteomes" id="UP000578449"/>
    </source>
</evidence>
<name>A0A840PFH9_9ACTN</name>
<dbReference type="AlphaFoldDB" id="A0A840PFH9"/>
<dbReference type="RefSeq" id="WP_221337699.1">
    <property type="nucleotide sequence ID" value="NZ_BAABIX010000054.1"/>
</dbReference>
<gene>
    <name evidence="2" type="ORF">HNP84_009941</name>
</gene>
<reference evidence="2 3" key="1">
    <citation type="submission" date="2020-08" db="EMBL/GenBank/DDBJ databases">
        <title>Genomic Encyclopedia of Type Strains, Phase IV (KMG-IV): sequencing the most valuable type-strain genomes for metagenomic binning, comparative biology and taxonomic classification.</title>
        <authorList>
            <person name="Goeker M."/>
        </authorList>
    </citation>
    <scope>NUCLEOTIDE SEQUENCE [LARGE SCALE GENOMIC DNA]</scope>
    <source>
        <strain evidence="2 3">DSM 45615</strain>
    </source>
</reference>
<proteinExistence type="predicted"/>